<dbReference type="Proteomes" id="UP000076580">
    <property type="component" value="Chromosome 03"/>
</dbReference>
<comment type="caution">
    <text evidence="2">The sequence shown here is derived from an EMBL/GenBank/DDBJ whole genome shotgun (WGS) entry which is preliminary data.</text>
</comment>
<feature type="region of interest" description="Disordered" evidence="1">
    <location>
        <begin position="82"/>
        <end position="105"/>
    </location>
</feature>
<dbReference type="STRING" id="98403.A0A151GGS7"/>
<dbReference type="RefSeq" id="XP_040655647.1">
    <property type="nucleotide sequence ID" value="XM_040805543.1"/>
</dbReference>
<feature type="region of interest" description="Disordered" evidence="1">
    <location>
        <begin position="1"/>
        <end position="28"/>
    </location>
</feature>
<dbReference type="InParanoid" id="A0A151GGS7"/>
<accession>A0A151GGS7</accession>
<proteinExistence type="predicted"/>
<organism evidence="2 3">
    <name type="scientific">Drechmeria coniospora</name>
    <name type="common">Nematophagous fungus</name>
    <name type="synonym">Meria coniospora</name>
    <dbReference type="NCBI Taxonomy" id="98403"/>
    <lineage>
        <taxon>Eukaryota</taxon>
        <taxon>Fungi</taxon>
        <taxon>Dikarya</taxon>
        <taxon>Ascomycota</taxon>
        <taxon>Pezizomycotina</taxon>
        <taxon>Sordariomycetes</taxon>
        <taxon>Hypocreomycetidae</taxon>
        <taxon>Hypocreales</taxon>
        <taxon>Ophiocordycipitaceae</taxon>
        <taxon>Drechmeria</taxon>
    </lineage>
</organism>
<dbReference type="GeneID" id="63720908"/>
<gene>
    <name evidence="2" type="ORF">DCS_08265</name>
</gene>
<name>A0A151GGS7_DRECN</name>
<dbReference type="AlphaFoldDB" id="A0A151GGS7"/>
<evidence type="ECO:0000313" key="3">
    <source>
        <dbReference type="Proteomes" id="UP000076580"/>
    </source>
</evidence>
<evidence type="ECO:0000256" key="1">
    <source>
        <dbReference type="SAM" id="MobiDB-lite"/>
    </source>
</evidence>
<sequence>MGSQQSCHRASQGDVEPKQARKNKVKRQIISEEDLKTYTGMNRNQFDAWSASTPGVGKNQLAGKLALGSAGGITGMAIAGGFGGWGRSAEPMDDNRGMKFPPVQK</sequence>
<keyword evidence="3" id="KW-1185">Reference proteome</keyword>
<reference evidence="2 3" key="1">
    <citation type="journal article" date="2016" name="Sci. Rep.">
        <title>Insights into Adaptations to a Near-Obligate Nematode Endoparasitic Lifestyle from the Finished Genome of Drechmeria coniospora.</title>
        <authorList>
            <person name="Zhang L."/>
            <person name="Zhou Z."/>
            <person name="Guo Q."/>
            <person name="Fokkens L."/>
            <person name="Miskei M."/>
            <person name="Pocsi I."/>
            <person name="Zhang W."/>
            <person name="Chen M."/>
            <person name="Wang L."/>
            <person name="Sun Y."/>
            <person name="Donzelli B.G."/>
            <person name="Gibson D.M."/>
            <person name="Nelson D.R."/>
            <person name="Luo J.G."/>
            <person name="Rep M."/>
            <person name="Liu H."/>
            <person name="Yang S."/>
            <person name="Wang J."/>
            <person name="Krasnoff S.B."/>
            <person name="Xu Y."/>
            <person name="Molnar I."/>
            <person name="Lin M."/>
        </authorList>
    </citation>
    <scope>NUCLEOTIDE SEQUENCE [LARGE SCALE GENOMIC DNA]</scope>
    <source>
        <strain evidence="2 3">ARSEF 6962</strain>
    </source>
</reference>
<protein>
    <submittedName>
        <fullName evidence="2">Uncharacterized protein</fullName>
    </submittedName>
</protein>
<evidence type="ECO:0000313" key="2">
    <source>
        <dbReference type="EMBL" id="KYK56295.1"/>
    </source>
</evidence>
<dbReference type="EMBL" id="LAYC01000003">
    <property type="protein sequence ID" value="KYK56295.1"/>
    <property type="molecule type" value="Genomic_DNA"/>
</dbReference>